<dbReference type="AlphaFoldDB" id="A0A1M5A7V3"/>
<proteinExistence type="predicted"/>
<evidence type="ECO:0000313" key="2">
    <source>
        <dbReference type="Proteomes" id="UP000184159"/>
    </source>
</evidence>
<gene>
    <name evidence="1" type="ORF">SAMN02745781_01850</name>
</gene>
<organism evidence="1 2">
    <name type="scientific">Vibrio gazogenes DSM 21264 = NBRC 103151</name>
    <dbReference type="NCBI Taxonomy" id="1123492"/>
    <lineage>
        <taxon>Bacteria</taxon>
        <taxon>Pseudomonadati</taxon>
        <taxon>Pseudomonadota</taxon>
        <taxon>Gammaproteobacteria</taxon>
        <taxon>Vibrionales</taxon>
        <taxon>Vibrionaceae</taxon>
        <taxon>Vibrio</taxon>
    </lineage>
</organism>
<dbReference type="EMBL" id="FQUH01000007">
    <property type="protein sequence ID" value="SHF26411.1"/>
    <property type="molecule type" value="Genomic_DNA"/>
</dbReference>
<name>A0A1M5A7V3_VIBGA</name>
<evidence type="ECO:0008006" key="3">
    <source>
        <dbReference type="Google" id="ProtNLM"/>
    </source>
</evidence>
<dbReference type="RefSeq" id="WP_072958309.1">
    <property type="nucleotide sequence ID" value="NZ_FQUH01000007.1"/>
</dbReference>
<protein>
    <recommendedName>
        <fullName evidence="3">HEPN domain-containing protein</fullName>
    </recommendedName>
</protein>
<keyword evidence="2" id="KW-1185">Reference proteome</keyword>
<dbReference type="Proteomes" id="UP000184159">
    <property type="component" value="Unassembled WGS sequence"/>
</dbReference>
<evidence type="ECO:0000313" key="1">
    <source>
        <dbReference type="EMBL" id="SHF26411.1"/>
    </source>
</evidence>
<reference evidence="2" key="1">
    <citation type="submission" date="2016-11" db="EMBL/GenBank/DDBJ databases">
        <authorList>
            <person name="Varghese N."/>
            <person name="Submissions S."/>
        </authorList>
    </citation>
    <scope>NUCLEOTIDE SEQUENCE [LARGE SCALE GENOMIC DNA]</scope>
    <source>
        <strain evidence="2">DSM 21264</strain>
    </source>
</reference>
<sequence>MSLEFYDELLKSERFCESLGRLLLISGKLESALKSIVLASSIKVRYNLSRAMLGQLVGSCKEHELATEELSEVLEFILVRRNYLTHNLYPLFNDEIEYTLLPKDNLHPDDAEYYFPKCVEELIEYIEFAIDYINDMELKHNKS</sequence>
<accession>A0A1M5A7V3</accession>